<dbReference type="PROSITE" id="PS50089">
    <property type="entry name" value="ZF_RING_2"/>
    <property type="match status" value="1"/>
</dbReference>
<evidence type="ECO:0000256" key="9">
    <source>
        <dbReference type="ARBA" id="ARBA00022692"/>
    </source>
</evidence>
<sequence length="275" mass="31236">MLSPLTIMTAQTENDSYFLPYAAQPDIVQAHQKDVYFKSALFNRVSGILRSIIGPRHVHFYQQELRTAVDFVYLGLMAILGTRTLGEEYCDIMQTQADSQKMPSILRRSGFVLSKTMGAYILLRSWPNIKKAIRNPLVSQTESFSKEESSVAAHYRHKFRIILVKNFTRQLSPEEQRAGYEGLGFILLLQLLAKGYFAVSASFTEPQESKSKNSYTQPEKAELPVSLEDLNVSSFIDESARKCALCLSFIENATVSPCGHLFCWTCIYEWCQNKV</sequence>
<evidence type="ECO:0000256" key="11">
    <source>
        <dbReference type="ARBA" id="ARBA00022771"/>
    </source>
</evidence>
<dbReference type="STRING" id="1198029.A0A1U7LWA6"/>
<dbReference type="SUPFAM" id="SSF57850">
    <property type="entry name" value="RING/U-box"/>
    <property type="match status" value="1"/>
</dbReference>
<comment type="catalytic activity">
    <reaction evidence="1">
        <text>S-ubiquitinyl-[E2 ubiquitin-conjugating enzyme]-L-cysteine + [acceptor protein]-L-lysine = [E2 ubiquitin-conjugating enzyme]-L-cysteine + N(6)-ubiquitinyl-[acceptor protein]-L-lysine.</text>
        <dbReference type="EC" id="2.3.2.27"/>
    </reaction>
</comment>
<evidence type="ECO:0000256" key="6">
    <source>
        <dbReference type="ARBA" id="ARBA00022448"/>
    </source>
</evidence>
<comment type="similarity">
    <text evidence="4">Belongs to the pex2/pex10/pex12 family.</text>
</comment>
<dbReference type="PANTHER" id="PTHR23350">
    <property type="entry name" value="PEROXISOME ASSEMBLY PROTEIN 10"/>
    <property type="match status" value="1"/>
</dbReference>
<name>A0A1U7LWA6_NEOID</name>
<keyword evidence="7" id="KW-0962">Peroxisome biogenesis</keyword>
<evidence type="ECO:0000256" key="5">
    <source>
        <dbReference type="ARBA" id="ARBA00012483"/>
    </source>
</evidence>
<evidence type="ECO:0000256" key="13">
    <source>
        <dbReference type="ARBA" id="ARBA00022833"/>
    </source>
</evidence>
<keyword evidence="14" id="KW-0653">Protein transport</keyword>
<keyword evidence="9" id="KW-0812">Transmembrane</keyword>
<dbReference type="Gene3D" id="3.30.40.10">
    <property type="entry name" value="Zinc/RING finger domain, C3HC4 (zinc finger)"/>
    <property type="match status" value="1"/>
</dbReference>
<keyword evidence="15" id="KW-1133">Transmembrane helix</keyword>
<evidence type="ECO:0000256" key="18">
    <source>
        <dbReference type="ARBA" id="ARBA00041230"/>
    </source>
</evidence>
<evidence type="ECO:0000256" key="8">
    <source>
        <dbReference type="ARBA" id="ARBA00022679"/>
    </source>
</evidence>
<evidence type="ECO:0000256" key="4">
    <source>
        <dbReference type="ARBA" id="ARBA00008704"/>
    </source>
</evidence>
<dbReference type="InterPro" id="IPR006845">
    <property type="entry name" value="Pex_N"/>
</dbReference>
<feature type="domain" description="RING-type" evidence="20">
    <location>
        <begin position="243"/>
        <end position="270"/>
    </location>
</feature>
<gene>
    <name evidence="21" type="ORF">NEOLI_000929</name>
</gene>
<evidence type="ECO:0000256" key="10">
    <source>
        <dbReference type="ARBA" id="ARBA00022723"/>
    </source>
</evidence>
<dbReference type="GO" id="GO:0061630">
    <property type="term" value="F:ubiquitin protein ligase activity"/>
    <property type="evidence" value="ECO:0007669"/>
    <property type="project" value="UniProtKB-EC"/>
</dbReference>
<evidence type="ECO:0000256" key="17">
    <source>
        <dbReference type="ARBA" id="ARBA00023140"/>
    </source>
</evidence>
<keyword evidence="17" id="KW-0576">Peroxisome</keyword>
<evidence type="ECO:0000313" key="22">
    <source>
        <dbReference type="Proteomes" id="UP000186594"/>
    </source>
</evidence>
<dbReference type="Pfam" id="PF00097">
    <property type="entry name" value="zf-C3HC4"/>
    <property type="match status" value="1"/>
</dbReference>
<organism evidence="21 22">
    <name type="scientific">Neolecta irregularis (strain DAH-3)</name>
    <dbReference type="NCBI Taxonomy" id="1198029"/>
    <lineage>
        <taxon>Eukaryota</taxon>
        <taxon>Fungi</taxon>
        <taxon>Dikarya</taxon>
        <taxon>Ascomycota</taxon>
        <taxon>Taphrinomycotina</taxon>
        <taxon>Neolectales</taxon>
        <taxon>Neolectaceae</taxon>
        <taxon>Neolecta</taxon>
    </lineage>
</organism>
<dbReference type="InterPro" id="IPR013083">
    <property type="entry name" value="Znf_RING/FYVE/PHD"/>
</dbReference>
<evidence type="ECO:0000259" key="20">
    <source>
        <dbReference type="PROSITE" id="PS50089"/>
    </source>
</evidence>
<reference evidence="21 22" key="1">
    <citation type="submission" date="2016-04" db="EMBL/GenBank/DDBJ databases">
        <title>Evolutionary innovation and constraint leading to complex multicellularity in the Ascomycota.</title>
        <authorList>
            <person name="Cisse O."/>
            <person name="Nguyen A."/>
            <person name="Hewitt D.A."/>
            <person name="Jedd G."/>
            <person name="Stajich J.E."/>
        </authorList>
    </citation>
    <scope>NUCLEOTIDE SEQUENCE [LARGE SCALE GENOMIC DNA]</scope>
    <source>
        <strain evidence="21 22">DAH-3</strain>
    </source>
</reference>
<dbReference type="EC" id="2.3.2.27" evidence="5"/>
<dbReference type="PANTHER" id="PTHR23350:SF0">
    <property type="entry name" value="PEROXISOME BIOGENESIS FACTOR 10"/>
    <property type="match status" value="1"/>
</dbReference>
<protein>
    <recommendedName>
        <fullName evidence="5">RING-type E3 ubiquitin transferase</fullName>
        <ecNumber evidence="5">2.3.2.27</ecNumber>
    </recommendedName>
    <alternativeName>
        <fullName evidence="18">Peroxin-10</fullName>
    </alternativeName>
</protein>
<evidence type="ECO:0000256" key="2">
    <source>
        <dbReference type="ARBA" id="ARBA00004585"/>
    </source>
</evidence>
<dbReference type="Proteomes" id="UP000186594">
    <property type="component" value="Unassembled WGS sequence"/>
</dbReference>
<evidence type="ECO:0000256" key="19">
    <source>
        <dbReference type="PROSITE-ProRule" id="PRU00175"/>
    </source>
</evidence>
<keyword evidence="12" id="KW-0833">Ubl conjugation pathway</keyword>
<dbReference type="InterPro" id="IPR017907">
    <property type="entry name" value="Znf_RING_CS"/>
</dbReference>
<evidence type="ECO:0000256" key="15">
    <source>
        <dbReference type="ARBA" id="ARBA00022989"/>
    </source>
</evidence>
<dbReference type="InterPro" id="IPR001841">
    <property type="entry name" value="Znf_RING"/>
</dbReference>
<comment type="caution">
    <text evidence="21">The sequence shown here is derived from an EMBL/GenBank/DDBJ whole genome shotgun (WGS) entry which is preliminary data.</text>
</comment>
<comment type="pathway">
    <text evidence="3">Protein modification; protein ubiquitination.</text>
</comment>
<evidence type="ECO:0000256" key="14">
    <source>
        <dbReference type="ARBA" id="ARBA00022927"/>
    </source>
</evidence>
<dbReference type="GO" id="GO:0016562">
    <property type="term" value="P:protein import into peroxisome matrix, receptor recycling"/>
    <property type="evidence" value="ECO:0007669"/>
    <property type="project" value="UniProtKB-ARBA"/>
</dbReference>
<evidence type="ECO:0000313" key="21">
    <source>
        <dbReference type="EMBL" id="OLL26853.1"/>
    </source>
</evidence>
<keyword evidence="11 19" id="KW-0863">Zinc-finger</keyword>
<proteinExistence type="inferred from homology"/>
<evidence type="ECO:0000256" key="12">
    <source>
        <dbReference type="ARBA" id="ARBA00022786"/>
    </source>
</evidence>
<keyword evidence="8" id="KW-0808">Transferase</keyword>
<dbReference type="InterPro" id="IPR025654">
    <property type="entry name" value="PEX2/10"/>
</dbReference>
<keyword evidence="6" id="KW-0813">Transport</keyword>
<dbReference type="EMBL" id="LXFE01000143">
    <property type="protein sequence ID" value="OLL26853.1"/>
    <property type="molecule type" value="Genomic_DNA"/>
</dbReference>
<dbReference type="AlphaFoldDB" id="A0A1U7LWA6"/>
<dbReference type="OrthoDB" id="6270329at2759"/>
<keyword evidence="16" id="KW-0472">Membrane</keyword>
<dbReference type="GO" id="GO:0016567">
    <property type="term" value="P:protein ubiquitination"/>
    <property type="evidence" value="ECO:0007669"/>
    <property type="project" value="UniProtKB-ARBA"/>
</dbReference>
<dbReference type="SMART" id="SM00184">
    <property type="entry name" value="RING"/>
    <property type="match status" value="1"/>
</dbReference>
<evidence type="ECO:0000256" key="16">
    <source>
        <dbReference type="ARBA" id="ARBA00023136"/>
    </source>
</evidence>
<dbReference type="GO" id="GO:0005778">
    <property type="term" value="C:peroxisomal membrane"/>
    <property type="evidence" value="ECO:0007669"/>
    <property type="project" value="UniProtKB-SubCell"/>
</dbReference>
<dbReference type="GO" id="GO:0008270">
    <property type="term" value="F:zinc ion binding"/>
    <property type="evidence" value="ECO:0007669"/>
    <property type="project" value="UniProtKB-KW"/>
</dbReference>
<comment type="subcellular location">
    <subcellularLocation>
        <location evidence="2">Peroxisome membrane</location>
        <topology evidence="2">Multi-pass membrane protein</topology>
    </subcellularLocation>
</comment>
<evidence type="ECO:0000256" key="1">
    <source>
        <dbReference type="ARBA" id="ARBA00000900"/>
    </source>
</evidence>
<evidence type="ECO:0000256" key="3">
    <source>
        <dbReference type="ARBA" id="ARBA00004906"/>
    </source>
</evidence>
<keyword evidence="13" id="KW-0862">Zinc</keyword>
<dbReference type="OMA" id="REKSECP"/>
<evidence type="ECO:0000256" key="7">
    <source>
        <dbReference type="ARBA" id="ARBA00022593"/>
    </source>
</evidence>
<keyword evidence="10" id="KW-0479">Metal-binding</keyword>
<dbReference type="InterPro" id="IPR018957">
    <property type="entry name" value="Znf_C3HC4_RING-type"/>
</dbReference>
<dbReference type="PROSITE" id="PS00518">
    <property type="entry name" value="ZF_RING_1"/>
    <property type="match status" value="1"/>
</dbReference>
<dbReference type="Pfam" id="PF04757">
    <property type="entry name" value="Pex2_Pex12"/>
    <property type="match status" value="1"/>
</dbReference>
<keyword evidence="22" id="KW-1185">Reference proteome</keyword>
<accession>A0A1U7LWA6</accession>